<gene>
    <name evidence="4" type="ORF">C7453_102279</name>
    <name evidence="3" type="ORF">HLH32_04665</name>
</gene>
<organism evidence="4 5">
    <name type="scientific">Gluconacetobacter liquefaciens</name>
    <name type="common">Acetobacter liquefaciens</name>
    <dbReference type="NCBI Taxonomy" id="89584"/>
    <lineage>
        <taxon>Bacteria</taxon>
        <taxon>Pseudomonadati</taxon>
        <taxon>Pseudomonadota</taxon>
        <taxon>Alphaproteobacteria</taxon>
        <taxon>Acetobacterales</taxon>
        <taxon>Acetobacteraceae</taxon>
        <taxon>Gluconacetobacter</taxon>
    </lineage>
</organism>
<dbReference type="EMBL" id="QQAW01000002">
    <property type="protein sequence ID" value="RDI39489.1"/>
    <property type="molecule type" value="Genomic_DNA"/>
</dbReference>
<evidence type="ECO:0000313" key="5">
    <source>
        <dbReference type="Proteomes" id="UP000254958"/>
    </source>
</evidence>
<evidence type="ECO:0000313" key="4">
    <source>
        <dbReference type="EMBL" id="RDI39489.1"/>
    </source>
</evidence>
<evidence type="ECO:0000313" key="6">
    <source>
        <dbReference type="Proteomes" id="UP000562982"/>
    </source>
</evidence>
<sequence length="127" mass="12468">MPLTRILLPCLLVACLPLLAACGGDDSDSACRSGRGEHGGFGGHHGGMGGMAGGMGDGGLGGGMGGGIGGGGFSMGGGGMHHGMDGMSRDDNSPPTPCSRPSHVKGKTPTRMHEASPDQAMIGDEQH</sequence>
<dbReference type="Proteomes" id="UP000254958">
    <property type="component" value="Unassembled WGS sequence"/>
</dbReference>
<name>A0A370G942_GLULI</name>
<keyword evidence="5" id="KW-1185">Reference proteome</keyword>
<keyword evidence="2" id="KW-0732">Signal</keyword>
<comment type="caution">
    <text evidence="4">The sequence shown here is derived from an EMBL/GenBank/DDBJ whole genome shotgun (WGS) entry which is preliminary data.</text>
</comment>
<dbReference type="RefSeq" id="WP_141288676.1">
    <property type="nucleotide sequence ID" value="NZ_BJMI01000001.1"/>
</dbReference>
<dbReference type="AlphaFoldDB" id="A0A370G942"/>
<dbReference type="Proteomes" id="UP000562982">
    <property type="component" value="Unassembled WGS sequence"/>
</dbReference>
<feature type="compositionally biased region" description="Basic and acidic residues" evidence="1">
    <location>
        <begin position="82"/>
        <end position="92"/>
    </location>
</feature>
<accession>A0A370G942</accession>
<evidence type="ECO:0000313" key="3">
    <source>
        <dbReference type="EMBL" id="MBB2185682.1"/>
    </source>
</evidence>
<proteinExistence type="predicted"/>
<dbReference type="EMBL" id="JABEQI010000002">
    <property type="protein sequence ID" value="MBB2185682.1"/>
    <property type="molecule type" value="Genomic_DNA"/>
</dbReference>
<evidence type="ECO:0000256" key="2">
    <source>
        <dbReference type="SAM" id="SignalP"/>
    </source>
</evidence>
<feature type="signal peptide" evidence="2">
    <location>
        <begin position="1"/>
        <end position="20"/>
    </location>
</feature>
<dbReference type="PROSITE" id="PS51257">
    <property type="entry name" value="PROKAR_LIPOPROTEIN"/>
    <property type="match status" value="1"/>
</dbReference>
<feature type="region of interest" description="Disordered" evidence="1">
    <location>
        <begin position="76"/>
        <end position="127"/>
    </location>
</feature>
<feature type="chain" id="PRO_5044585328" evidence="2">
    <location>
        <begin position="21"/>
        <end position="127"/>
    </location>
</feature>
<evidence type="ECO:0000256" key="1">
    <source>
        <dbReference type="SAM" id="MobiDB-lite"/>
    </source>
</evidence>
<protein>
    <submittedName>
        <fullName evidence="4">Uncharacterized protein</fullName>
    </submittedName>
</protein>
<reference evidence="3 6" key="2">
    <citation type="submission" date="2020-04" db="EMBL/GenBank/DDBJ databases">
        <title>Description of novel Gluconacetobacter.</title>
        <authorList>
            <person name="Sombolestani A."/>
        </authorList>
    </citation>
    <scope>NUCLEOTIDE SEQUENCE [LARGE SCALE GENOMIC DNA]</scope>
    <source>
        <strain evidence="3 6">LMG 1382</strain>
    </source>
</reference>
<reference evidence="4 5" key="1">
    <citation type="submission" date="2018-07" db="EMBL/GenBank/DDBJ databases">
        <title>Genomic Encyclopedia of Type Strains, Phase IV (KMG-IV): sequencing the most valuable type-strain genomes for metagenomic binning, comparative biology and taxonomic classification.</title>
        <authorList>
            <person name="Goeker M."/>
        </authorList>
    </citation>
    <scope>NUCLEOTIDE SEQUENCE [LARGE SCALE GENOMIC DNA]</scope>
    <source>
        <strain evidence="4 5">DSM 5603</strain>
    </source>
</reference>